<gene>
    <name evidence="2" type="ORF">Tco_0955664</name>
</gene>
<name>A0ABQ5E7U5_9ASTR</name>
<reference evidence="2" key="1">
    <citation type="journal article" date="2022" name="Int. J. Mol. Sci.">
        <title>Draft Genome of Tanacetum Coccineum: Genomic Comparison of Closely Related Tanacetum-Family Plants.</title>
        <authorList>
            <person name="Yamashiro T."/>
            <person name="Shiraishi A."/>
            <person name="Nakayama K."/>
            <person name="Satake H."/>
        </authorList>
    </citation>
    <scope>NUCLEOTIDE SEQUENCE</scope>
</reference>
<feature type="compositionally biased region" description="Basic and acidic residues" evidence="1">
    <location>
        <begin position="199"/>
        <end position="209"/>
    </location>
</feature>
<dbReference type="EMBL" id="BQNB010016027">
    <property type="protein sequence ID" value="GJT46949.1"/>
    <property type="molecule type" value="Genomic_DNA"/>
</dbReference>
<feature type="region of interest" description="Disordered" evidence="1">
    <location>
        <begin position="159"/>
        <end position="218"/>
    </location>
</feature>
<reference evidence="2" key="2">
    <citation type="submission" date="2022-01" db="EMBL/GenBank/DDBJ databases">
        <authorList>
            <person name="Yamashiro T."/>
            <person name="Shiraishi A."/>
            <person name="Satake H."/>
            <person name="Nakayama K."/>
        </authorList>
    </citation>
    <scope>NUCLEOTIDE SEQUENCE</scope>
</reference>
<evidence type="ECO:0000313" key="2">
    <source>
        <dbReference type="EMBL" id="GJT46949.1"/>
    </source>
</evidence>
<dbReference type="Proteomes" id="UP001151760">
    <property type="component" value="Unassembled WGS sequence"/>
</dbReference>
<comment type="caution">
    <text evidence="2">The sequence shown here is derived from an EMBL/GenBank/DDBJ whole genome shotgun (WGS) entry which is preliminary data.</text>
</comment>
<evidence type="ECO:0000313" key="3">
    <source>
        <dbReference type="Proteomes" id="UP001151760"/>
    </source>
</evidence>
<accession>A0ABQ5E7U5</accession>
<feature type="compositionally biased region" description="Basic and acidic residues" evidence="1">
    <location>
        <begin position="165"/>
        <end position="186"/>
    </location>
</feature>
<evidence type="ECO:0000256" key="1">
    <source>
        <dbReference type="SAM" id="MobiDB-lite"/>
    </source>
</evidence>
<sequence length="240" mass="27028">MLTIRARRLLKNTRSKLDMANKERIRFDKSKVECFNCHKRGHLQGNAGHPRIKTAETRSLQEGLCQLRKLLQMPPNAVVNTARPKVVLSVLKENTGNAIKSSACWVWRPKHKVLDNVSKNNGASMSFKRFDYVDAQGRSKSIIKKLMEDLLPLEEIPNEGNYWESSKDSPDARFKPSGEEEKKDAEDLGNEDSEVPSTEELRVNQEKDASVNSTNTINTVSPTVNIAGIEDNVVDENIVL</sequence>
<protein>
    <submittedName>
        <fullName evidence="2">Uncharacterized protein</fullName>
    </submittedName>
</protein>
<proteinExistence type="predicted"/>
<keyword evidence="3" id="KW-1185">Reference proteome</keyword>
<organism evidence="2 3">
    <name type="scientific">Tanacetum coccineum</name>
    <dbReference type="NCBI Taxonomy" id="301880"/>
    <lineage>
        <taxon>Eukaryota</taxon>
        <taxon>Viridiplantae</taxon>
        <taxon>Streptophyta</taxon>
        <taxon>Embryophyta</taxon>
        <taxon>Tracheophyta</taxon>
        <taxon>Spermatophyta</taxon>
        <taxon>Magnoliopsida</taxon>
        <taxon>eudicotyledons</taxon>
        <taxon>Gunneridae</taxon>
        <taxon>Pentapetalae</taxon>
        <taxon>asterids</taxon>
        <taxon>campanulids</taxon>
        <taxon>Asterales</taxon>
        <taxon>Asteraceae</taxon>
        <taxon>Asteroideae</taxon>
        <taxon>Anthemideae</taxon>
        <taxon>Anthemidinae</taxon>
        <taxon>Tanacetum</taxon>
    </lineage>
</organism>